<accession>A0A1Y2G6G2</accession>
<dbReference type="Pfam" id="PF06244">
    <property type="entry name" value="Ccdc124"/>
    <property type="match status" value="1"/>
</dbReference>
<dbReference type="Proteomes" id="UP000193467">
    <property type="component" value="Unassembled WGS sequence"/>
</dbReference>
<feature type="region of interest" description="Disordered" evidence="1">
    <location>
        <begin position="1"/>
        <end position="21"/>
    </location>
</feature>
<evidence type="ECO:0000259" key="2">
    <source>
        <dbReference type="Pfam" id="PF06244"/>
    </source>
</evidence>
<sequence length="69" mass="8104">MASGSFKKSPRGKRGKTKQTAWVSFMQKRMNEMRDERKHQSLNHKEKMQVIAEEWKTSDDNPKVNPPSE</sequence>
<proteinExistence type="predicted"/>
<dbReference type="InterPro" id="IPR036910">
    <property type="entry name" value="HMG_box_dom_sf"/>
</dbReference>
<reference evidence="3 4" key="1">
    <citation type="submission" date="2016-07" db="EMBL/GenBank/DDBJ databases">
        <title>Pervasive Adenine N6-methylation of Active Genes in Fungi.</title>
        <authorList>
            <consortium name="DOE Joint Genome Institute"/>
            <person name="Mondo S.J."/>
            <person name="Dannebaum R.O."/>
            <person name="Kuo R.C."/>
            <person name="Labutti K."/>
            <person name="Haridas S."/>
            <person name="Kuo A."/>
            <person name="Salamov A."/>
            <person name="Ahrendt S.R."/>
            <person name="Lipzen A."/>
            <person name="Sullivan W."/>
            <person name="Andreopoulos W.B."/>
            <person name="Clum A."/>
            <person name="Lindquist E."/>
            <person name="Daum C."/>
            <person name="Ramamoorthy G.K."/>
            <person name="Gryganskyi A."/>
            <person name="Culley D."/>
            <person name="Magnuson J.K."/>
            <person name="James T.Y."/>
            <person name="O'Malley M.A."/>
            <person name="Stajich J.E."/>
            <person name="Spatafora J.W."/>
            <person name="Visel A."/>
            <person name="Grigoriev I.V."/>
        </authorList>
    </citation>
    <scope>NUCLEOTIDE SEQUENCE [LARGE SCALE GENOMIC DNA]</scope>
    <source>
        <strain evidence="3 4">62-1032</strain>
    </source>
</reference>
<dbReference type="InterPro" id="IPR054414">
    <property type="entry name" value="Ccdc124/Oxs1_C"/>
</dbReference>
<dbReference type="SUPFAM" id="SSF47095">
    <property type="entry name" value="HMG-box"/>
    <property type="match status" value="1"/>
</dbReference>
<feature type="domain" description="Coiled-coil" evidence="2">
    <location>
        <begin position="18"/>
        <end position="62"/>
    </location>
</feature>
<evidence type="ECO:0000313" key="4">
    <source>
        <dbReference type="Proteomes" id="UP000193467"/>
    </source>
</evidence>
<gene>
    <name evidence="3" type="ORF">BCR35DRAFT_298816</name>
</gene>
<dbReference type="EMBL" id="MCGR01000002">
    <property type="protein sequence ID" value="ORY91591.1"/>
    <property type="molecule type" value="Genomic_DNA"/>
</dbReference>
<name>A0A1Y2G6G2_9BASI</name>
<dbReference type="InParanoid" id="A0A1Y2G6G2"/>
<dbReference type="Gene3D" id="1.10.30.10">
    <property type="entry name" value="High mobility group box domain"/>
    <property type="match status" value="1"/>
</dbReference>
<protein>
    <recommendedName>
        <fullName evidence="2">Coiled-coil domain-containing protein</fullName>
    </recommendedName>
</protein>
<organism evidence="3 4">
    <name type="scientific">Leucosporidium creatinivorum</name>
    <dbReference type="NCBI Taxonomy" id="106004"/>
    <lineage>
        <taxon>Eukaryota</taxon>
        <taxon>Fungi</taxon>
        <taxon>Dikarya</taxon>
        <taxon>Basidiomycota</taxon>
        <taxon>Pucciniomycotina</taxon>
        <taxon>Microbotryomycetes</taxon>
        <taxon>Leucosporidiales</taxon>
        <taxon>Leucosporidium</taxon>
    </lineage>
</organism>
<feature type="compositionally biased region" description="Basic residues" evidence="1">
    <location>
        <begin position="8"/>
        <end position="17"/>
    </location>
</feature>
<dbReference type="OrthoDB" id="667577at2759"/>
<evidence type="ECO:0000313" key="3">
    <source>
        <dbReference type="EMBL" id="ORY91591.1"/>
    </source>
</evidence>
<evidence type="ECO:0000256" key="1">
    <source>
        <dbReference type="SAM" id="MobiDB-lite"/>
    </source>
</evidence>
<comment type="caution">
    <text evidence="3">The sequence shown here is derived from an EMBL/GenBank/DDBJ whole genome shotgun (WGS) entry which is preliminary data.</text>
</comment>
<keyword evidence="4" id="KW-1185">Reference proteome</keyword>
<dbReference type="AlphaFoldDB" id="A0A1Y2G6G2"/>